<evidence type="ECO:0000256" key="1">
    <source>
        <dbReference type="SAM" id="Phobius"/>
    </source>
</evidence>
<sequence length="58" mass="6452">MTESETASPRTASTLKALIIRLHGYIGLMVGPFILFAALTGTLYALTRRLSRRSIMWP</sequence>
<keyword evidence="1" id="KW-1133">Transmembrane helix</keyword>
<feature type="transmembrane region" description="Helical" evidence="1">
    <location>
        <begin position="25"/>
        <end position="46"/>
    </location>
</feature>
<keyword evidence="1" id="KW-0472">Membrane</keyword>
<gene>
    <name evidence="2" type="ORF">BCL93_106190</name>
</gene>
<name>A0A328XPK0_9GAMM</name>
<keyword evidence="1" id="KW-0812">Transmembrane</keyword>
<dbReference type="EMBL" id="QLSX01000006">
    <property type="protein sequence ID" value="RAR60984.1"/>
    <property type="molecule type" value="Genomic_DNA"/>
</dbReference>
<proteinExistence type="predicted"/>
<dbReference type="Proteomes" id="UP000249700">
    <property type="component" value="Unassembled WGS sequence"/>
</dbReference>
<dbReference type="InterPro" id="IPR005625">
    <property type="entry name" value="PepSY-ass_TM"/>
</dbReference>
<dbReference type="AlphaFoldDB" id="A0A328XPK0"/>
<accession>A0A328XPK0</accession>
<organism evidence="2 3">
    <name type="scientific">Onishia taeanensis</name>
    <dbReference type="NCBI Taxonomy" id="284577"/>
    <lineage>
        <taxon>Bacteria</taxon>
        <taxon>Pseudomonadati</taxon>
        <taxon>Pseudomonadota</taxon>
        <taxon>Gammaproteobacteria</taxon>
        <taxon>Oceanospirillales</taxon>
        <taxon>Halomonadaceae</taxon>
        <taxon>Onishia</taxon>
    </lineage>
</organism>
<protein>
    <recommendedName>
        <fullName evidence="4">PepSY-associated TM region</fullName>
    </recommendedName>
</protein>
<reference evidence="2 3" key="1">
    <citation type="submission" date="2018-06" db="EMBL/GenBank/DDBJ databases">
        <title>Comparative analysis of microorganisms from saline springs in Andes Mountain Range, Colombia.</title>
        <authorList>
            <person name="Rubin E."/>
        </authorList>
    </citation>
    <scope>NUCLEOTIDE SEQUENCE [LARGE SCALE GENOMIC DNA]</scope>
    <source>
        <strain evidence="2 3">USBA-857</strain>
    </source>
</reference>
<dbReference type="Pfam" id="PF03929">
    <property type="entry name" value="PepSY_TM"/>
    <property type="match status" value="1"/>
</dbReference>
<comment type="caution">
    <text evidence="2">The sequence shown here is derived from an EMBL/GenBank/DDBJ whole genome shotgun (WGS) entry which is preliminary data.</text>
</comment>
<evidence type="ECO:0000313" key="2">
    <source>
        <dbReference type="EMBL" id="RAR60984.1"/>
    </source>
</evidence>
<evidence type="ECO:0000313" key="3">
    <source>
        <dbReference type="Proteomes" id="UP000249700"/>
    </source>
</evidence>
<evidence type="ECO:0008006" key="4">
    <source>
        <dbReference type="Google" id="ProtNLM"/>
    </source>
</evidence>